<dbReference type="InterPro" id="IPR037523">
    <property type="entry name" value="VOC_core"/>
</dbReference>
<dbReference type="InterPro" id="IPR004360">
    <property type="entry name" value="Glyas_Fos-R_dOase_dom"/>
</dbReference>
<dbReference type="Proteomes" id="UP001059950">
    <property type="component" value="Chromosome"/>
</dbReference>
<dbReference type="CDD" id="cd07247">
    <property type="entry name" value="SgaA_N_like"/>
    <property type="match status" value="1"/>
</dbReference>
<feature type="domain" description="VOC" evidence="1">
    <location>
        <begin position="7"/>
        <end position="117"/>
    </location>
</feature>
<evidence type="ECO:0000313" key="2">
    <source>
        <dbReference type="EMBL" id="UTW04952.1"/>
    </source>
</evidence>
<accession>A0ABY5H0D4</accession>
<dbReference type="PROSITE" id="PS51819">
    <property type="entry name" value="VOC"/>
    <property type="match status" value="1"/>
</dbReference>
<organism evidence="2 3">
    <name type="scientific">Amphritea atlantica</name>
    <dbReference type="NCBI Taxonomy" id="355243"/>
    <lineage>
        <taxon>Bacteria</taxon>
        <taxon>Pseudomonadati</taxon>
        <taxon>Pseudomonadota</taxon>
        <taxon>Gammaproteobacteria</taxon>
        <taxon>Oceanospirillales</taxon>
        <taxon>Oceanospirillaceae</taxon>
        <taxon>Amphritea</taxon>
    </lineage>
</organism>
<keyword evidence="3" id="KW-1185">Reference proteome</keyword>
<name>A0ABY5H0D4_9GAMM</name>
<evidence type="ECO:0000259" key="1">
    <source>
        <dbReference type="PROSITE" id="PS51819"/>
    </source>
</evidence>
<reference evidence="2" key="1">
    <citation type="submission" date="2021-04" db="EMBL/GenBank/DDBJ databases">
        <title>Oceanospirillales bacteria with DddD are important DMSP degraders in coastal seawater.</title>
        <authorList>
            <person name="Liu J."/>
        </authorList>
    </citation>
    <scope>NUCLEOTIDE SEQUENCE</scope>
    <source>
        <strain evidence="2">GY6</strain>
    </source>
</reference>
<dbReference type="PANTHER" id="PTHR33993">
    <property type="entry name" value="GLYOXALASE-RELATED"/>
    <property type="match status" value="1"/>
</dbReference>
<protein>
    <submittedName>
        <fullName evidence="2">VOC family protein</fullName>
    </submittedName>
</protein>
<proteinExistence type="predicted"/>
<sequence length="123" mass="13635">MDNQHEKLNYVEFGSMNLEATKEFFTAAFGWRFTDYGPEYCAFDQQGLEGGFYAANKAATQAAGSALLVFYSNDLEATRSKVDSQGGEISKEIFDFPGGRRFHFTEPGGNEFGVWSDMPALNA</sequence>
<dbReference type="Pfam" id="PF00903">
    <property type="entry name" value="Glyoxalase"/>
    <property type="match status" value="1"/>
</dbReference>
<dbReference type="SUPFAM" id="SSF54593">
    <property type="entry name" value="Glyoxalase/Bleomycin resistance protein/Dihydroxybiphenyl dioxygenase"/>
    <property type="match status" value="1"/>
</dbReference>
<gene>
    <name evidence="2" type="ORF">KDX31_08125</name>
</gene>
<dbReference type="EMBL" id="CP073344">
    <property type="protein sequence ID" value="UTW04952.1"/>
    <property type="molecule type" value="Genomic_DNA"/>
</dbReference>
<dbReference type="InterPro" id="IPR052164">
    <property type="entry name" value="Anthracycline_SecMetBiosynth"/>
</dbReference>
<dbReference type="PANTHER" id="PTHR33993:SF1">
    <property type="entry name" value="GLYOXALASE FAMILY PROTEIN"/>
    <property type="match status" value="1"/>
</dbReference>
<evidence type="ECO:0000313" key="3">
    <source>
        <dbReference type="Proteomes" id="UP001059950"/>
    </source>
</evidence>
<dbReference type="Gene3D" id="3.10.180.10">
    <property type="entry name" value="2,3-Dihydroxybiphenyl 1,2-Dioxygenase, domain 1"/>
    <property type="match status" value="1"/>
</dbReference>
<dbReference type="InterPro" id="IPR029068">
    <property type="entry name" value="Glyas_Bleomycin-R_OHBP_Dase"/>
</dbReference>